<organism evidence="2 3">
    <name type="scientific">Euplotes crassus</name>
    <dbReference type="NCBI Taxonomy" id="5936"/>
    <lineage>
        <taxon>Eukaryota</taxon>
        <taxon>Sar</taxon>
        <taxon>Alveolata</taxon>
        <taxon>Ciliophora</taxon>
        <taxon>Intramacronucleata</taxon>
        <taxon>Spirotrichea</taxon>
        <taxon>Hypotrichia</taxon>
        <taxon>Euplotida</taxon>
        <taxon>Euplotidae</taxon>
        <taxon>Moneuplotes</taxon>
    </lineage>
</organism>
<dbReference type="Proteomes" id="UP001295684">
    <property type="component" value="Unassembled WGS sequence"/>
</dbReference>
<accession>A0AAD1U3X7</accession>
<evidence type="ECO:0000313" key="3">
    <source>
        <dbReference type="Proteomes" id="UP001295684"/>
    </source>
</evidence>
<evidence type="ECO:0000313" key="2">
    <source>
        <dbReference type="EMBL" id="CAI2361827.1"/>
    </source>
</evidence>
<dbReference type="AlphaFoldDB" id="A0AAD1U3X7"/>
<keyword evidence="3" id="KW-1185">Reference proteome</keyword>
<evidence type="ECO:0000256" key="1">
    <source>
        <dbReference type="SAM" id="MobiDB-lite"/>
    </source>
</evidence>
<feature type="region of interest" description="Disordered" evidence="1">
    <location>
        <begin position="174"/>
        <end position="209"/>
    </location>
</feature>
<gene>
    <name evidence="2" type="ORF">ECRASSUSDP1_LOCUS3140</name>
</gene>
<name>A0AAD1U3X7_EUPCR</name>
<comment type="caution">
    <text evidence="2">The sequence shown here is derived from an EMBL/GenBank/DDBJ whole genome shotgun (WGS) entry which is preliminary data.</text>
</comment>
<feature type="compositionally biased region" description="Polar residues" evidence="1">
    <location>
        <begin position="192"/>
        <end position="209"/>
    </location>
</feature>
<sequence>MIVKLSSKFLTKNYWLSLKLTNPTGDTTTSMRKPETTLQSGLTTSCSSSRCILVKDCKTSLTTSSLLTTQASFTKSSWSSMNKRSVSKWLTPLARMCLMSGKCSPILSCMCGQTCSRRVARTSTRDSTSNFARVYITCFCSRTKRRKLSKASVFHVENPSQTWDCQLMQNLETSRHKSSHRSGTTHKKASGASFTFKSPTSRASKMSNESQNFHDMMSIIHKKKHKSQSRFHKNKSIIEKVFDKHLSMIMKKSLRAKSTMKQHFNQNLDKSAQHHQASFQVNLSFGNTLDNAHKTFTHNKSFQQKQSDSDFHSCSPQTQKFQPTVVRLKSLGLAEKYRNKHSSIPKFKLAINCDKSSKPLTMKTSTMKSFTDKSAALKPMHTFVVPKLKSFLPSREDSPGLPKNVAAVSPRFHSTIIHTNHTTKKHSSIYWNSKAKASDPTAKYSASQVLVSAKKCVKSKPKRPSTKPPLRHPTLDELALSFV</sequence>
<protein>
    <submittedName>
        <fullName evidence="2">Uncharacterized protein</fullName>
    </submittedName>
</protein>
<dbReference type="EMBL" id="CAMPGE010003007">
    <property type="protein sequence ID" value="CAI2361827.1"/>
    <property type="molecule type" value="Genomic_DNA"/>
</dbReference>
<feature type="compositionally biased region" description="Basic residues" evidence="1">
    <location>
        <begin position="176"/>
        <end position="189"/>
    </location>
</feature>
<reference evidence="2" key="1">
    <citation type="submission" date="2023-07" db="EMBL/GenBank/DDBJ databases">
        <authorList>
            <consortium name="AG Swart"/>
            <person name="Singh M."/>
            <person name="Singh A."/>
            <person name="Seah K."/>
            <person name="Emmerich C."/>
        </authorList>
    </citation>
    <scope>NUCLEOTIDE SEQUENCE</scope>
    <source>
        <strain evidence="2">DP1</strain>
    </source>
</reference>
<proteinExistence type="predicted"/>